<reference evidence="7 8" key="1">
    <citation type="submission" date="2023-11" db="EMBL/GenBank/DDBJ databases">
        <title>Halocaridina rubra genome assembly.</title>
        <authorList>
            <person name="Smith C."/>
        </authorList>
    </citation>
    <scope>NUCLEOTIDE SEQUENCE [LARGE SCALE GENOMIC DNA]</scope>
    <source>
        <strain evidence="7">EP-1</strain>
        <tissue evidence="7">Whole</tissue>
    </source>
</reference>
<dbReference type="InterPro" id="IPR036570">
    <property type="entry name" value="HORMA_dom_sf"/>
</dbReference>
<dbReference type="Pfam" id="PF10033">
    <property type="entry name" value="ATG13"/>
    <property type="match status" value="1"/>
</dbReference>
<evidence type="ECO:0000313" key="7">
    <source>
        <dbReference type="EMBL" id="KAK7083592.1"/>
    </source>
</evidence>
<keyword evidence="8" id="KW-1185">Reference proteome</keyword>
<dbReference type="Gene3D" id="3.30.900.10">
    <property type="entry name" value="HORMA domain"/>
    <property type="match status" value="1"/>
</dbReference>
<feature type="region of interest" description="Disordered" evidence="5">
    <location>
        <begin position="273"/>
        <end position="292"/>
    </location>
</feature>
<dbReference type="PANTHER" id="PTHR13430">
    <property type="match status" value="1"/>
</dbReference>
<proteinExistence type="inferred from homology"/>
<feature type="region of interest" description="Disordered" evidence="5">
    <location>
        <begin position="167"/>
        <end position="235"/>
    </location>
</feature>
<feature type="compositionally biased region" description="Low complexity" evidence="5">
    <location>
        <begin position="215"/>
        <end position="226"/>
    </location>
</feature>
<comment type="caution">
    <text evidence="7">The sequence shown here is derived from an EMBL/GenBank/DDBJ whole genome shotgun (WGS) entry which is preliminary data.</text>
</comment>
<dbReference type="InterPro" id="IPR018731">
    <property type="entry name" value="Atg13_N"/>
</dbReference>
<dbReference type="GO" id="GO:0034727">
    <property type="term" value="P:piecemeal microautophagy of the nucleus"/>
    <property type="evidence" value="ECO:0007669"/>
    <property type="project" value="TreeGrafter"/>
</dbReference>
<dbReference type="InterPro" id="IPR040182">
    <property type="entry name" value="ATG13"/>
</dbReference>
<feature type="compositionally biased region" description="Basic and acidic residues" evidence="5">
    <location>
        <begin position="273"/>
        <end position="282"/>
    </location>
</feature>
<keyword evidence="3 4" id="KW-0072">Autophagy</keyword>
<comment type="subcellular location">
    <subcellularLocation>
        <location evidence="1">Preautophagosomal structure</location>
    </subcellularLocation>
</comment>
<comment type="similarity">
    <text evidence="2 4">Belongs to the ATG13 family. Metazoan subfamily.</text>
</comment>
<dbReference type="GO" id="GO:0000407">
    <property type="term" value="C:phagophore assembly site"/>
    <property type="evidence" value="ECO:0007669"/>
    <property type="project" value="UniProtKB-SubCell"/>
</dbReference>
<organism evidence="7 8">
    <name type="scientific">Halocaridina rubra</name>
    <name type="common">Hawaiian red shrimp</name>
    <dbReference type="NCBI Taxonomy" id="373956"/>
    <lineage>
        <taxon>Eukaryota</taxon>
        <taxon>Metazoa</taxon>
        <taxon>Ecdysozoa</taxon>
        <taxon>Arthropoda</taxon>
        <taxon>Crustacea</taxon>
        <taxon>Multicrustacea</taxon>
        <taxon>Malacostraca</taxon>
        <taxon>Eumalacostraca</taxon>
        <taxon>Eucarida</taxon>
        <taxon>Decapoda</taxon>
        <taxon>Pleocyemata</taxon>
        <taxon>Caridea</taxon>
        <taxon>Atyoidea</taxon>
        <taxon>Atyidae</taxon>
        <taxon>Halocaridina</taxon>
    </lineage>
</organism>
<evidence type="ECO:0000256" key="2">
    <source>
        <dbReference type="ARBA" id="ARBA00007341"/>
    </source>
</evidence>
<gene>
    <name evidence="7" type="primary">ATG13_2</name>
    <name evidence="7" type="ORF">SK128_024591</name>
</gene>
<feature type="non-terminal residue" evidence="7">
    <location>
        <position position="1"/>
    </location>
</feature>
<dbReference type="PANTHER" id="PTHR13430:SF4">
    <property type="entry name" value="AUTOPHAGY-RELATED PROTEIN 13"/>
    <property type="match status" value="1"/>
</dbReference>
<dbReference type="GO" id="GO:0005829">
    <property type="term" value="C:cytosol"/>
    <property type="evidence" value="ECO:0007669"/>
    <property type="project" value="TreeGrafter"/>
</dbReference>
<evidence type="ECO:0000313" key="8">
    <source>
        <dbReference type="Proteomes" id="UP001381693"/>
    </source>
</evidence>
<evidence type="ECO:0000256" key="1">
    <source>
        <dbReference type="ARBA" id="ARBA00004329"/>
    </source>
</evidence>
<evidence type="ECO:0000256" key="5">
    <source>
        <dbReference type="SAM" id="MobiDB-lite"/>
    </source>
</evidence>
<name>A0AAN8XFX1_HALRR</name>
<evidence type="ECO:0000256" key="3">
    <source>
        <dbReference type="ARBA" id="ARBA00023006"/>
    </source>
</evidence>
<dbReference type="Proteomes" id="UP001381693">
    <property type="component" value="Unassembled WGS sequence"/>
</dbReference>
<protein>
    <recommendedName>
        <fullName evidence="4">Autophagy-related protein 13</fullName>
    </recommendedName>
</protein>
<accession>A0AAN8XFX1</accession>
<evidence type="ECO:0000259" key="6">
    <source>
        <dbReference type="Pfam" id="PF10033"/>
    </source>
</evidence>
<dbReference type="AlphaFoldDB" id="A0AAN8XFX1"/>
<sequence>GSEWFNLGIEDIPDIQAETKKGLGGHLPDVGKPLVVEILLRTPESESLVLEIWTLTILDSCDTSPVRVNPTIYNRMTVLLKSLIAVTRITPAYKLSFRQGADSFIICYRVYLGDPNYDCLGENPVRARLGQVTTPESTMLLCVNYRTKITLNPPNRSPAHDAIMLKSDHFKPESSPRHCRRGGDRGADINEANQASDDSQDAARFFTASPPDQPSTPRSRTSSDSSCRGYVHQQPERKVSVAFVDAKPPRPDDFFMPEIPFSNLLTSAFEVPQEKKTEKHEGAATPHPAQDKTAQERIAGGAAGGHAHPDTGERIVMTASDGSHKSTTSAQLKDESDFVMVELKTPFAMPSDVGSDLGAFYRECQSAPPLRMFADTPEDEISDLAEQLLNFEASIDDYNELVKSFHSDSPNSPD</sequence>
<dbReference type="GO" id="GO:1990316">
    <property type="term" value="C:Atg1/ULK1 kinase complex"/>
    <property type="evidence" value="ECO:0007669"/>
    <property type="project" value="InterPro"/>
</dbReference>
<dbReference type="GO" id="GO:0034497">
    <property type="term" value="P:protein localization to phagophore assembly site"/>
    <property type="evidence" value="ECO:0007669"/>
    <property type="project" value="TreeGrafter"/>
</dbReference>
<dbReference type="EMBL" id="JAXCGZ010002776">
    <property type="protein sequence ID" value="KAK7083592.1"/>
    <property type="molecule type" value="Genomic_DNA"/>
</dbReference>
<dbReference type="GO" id="GO:0000423">
    <property type="term" value="P:mitophagy"/>
    <property type="evidence" value="ECO:0007669"/>
    <property type="project" value="TreeGrafter"/>
</dbReference>
<feature type="domain" description="Autophagy-related protein 13 N-terminal" evidence="6">
    <location>
        <begin position="43"/>
        <end position="115"/>
    </location>
</feature>
<feature type="compositionally biased region" description="Basic and acidic residues" evidence="5">
    <location>
        <begin position="167"/>
        <end position="188"/>
    </location>
</feature>
<evidence type="ECO:0000256" key="4">
    <source>
        <dbReference type="RuleBase" id="RU361214"/>
    </source>
</evidence>